<dbReference type="GO" id="GO:0008239">
    <property type="term" value="F:dipeptidyl-peptidase activity"/>
    <property type="evidence" value="ECO:0007669"/>
    <property type="project" value="TreeGrafter"/>
</dbReference>
<gene>
    <name evidence="7" type="primary">Aste57867_22716</name>
    <name evidence="6" type="ORF">As57867_022646</name>
    <name evidence="7" type="ORF">ASTE57867_22716</name>
</gene>
<reference evidence="7 8" key="1">
    <citation type="submission" date="2019-03" db="EMBL/GenBank/DDBJ databases">
        <authorList>
            <person name="Gaulin E."/>
            <person name="Dumas B."/>
        </authorList>
    </citation>
    <scope>NUCLEOTIDE SEQUENCE [LARGE SCALE GENOMIC DNA]</scope>
    <source>
        <strain evidence="7">CBS 568.67</strain>
    </source>
</reference>
<organism evidence="7 8">
    <name type="scientific">Aphanomyces stellatus</name>
    <dbReference type="NCBI Taxonomy" id="120398"/>
    <lineage>
        <taxon>Eukaryota</taxon>
        <taxon>Sar</taxon>
        <taxon>Stramenopiles</taxon>
        <taxon>Oomycota</taxon>
        <taxon>Saprolegniomycetes</taxon>
        <taxon>Saprolegniales</taxon>
        <taxon>Verrucalvaceae</taxon>
        <taxon>Aphanomyces</taxon>
    </lineage>
</organism>
<evidence type="ECO:0000256" key="5">
    <source>
        <dbReference type="ARBA" id="ARBA00023180"/>
    </source>
</evidence>
<dbReference type="EMBL" id="VJMH01007163">
    <property type="protein sequence ID" value="KAF0685376.1"/>
    <property type="molecule type" value="Genomic_DNA"/>
</dbReference>
<dbReference type="PANTHER" id="PTHR11010:SF11">
    <property type="entry name" value="THYMUS-SPECIFIC SERINE PROTEASE"/>
    <property type="match status" value="1"/>
</dbReference>
<accession>A0A485LKR1</accession>
<dbReference type="EMBL" id="CAADRA010007189">
    <property type="protein sequence ID" value="VFT99370.1"/>
    <property type="molecule type" value="Genomic_DNA"/>
</dbReference>
<keyword evidence="4" id="KW-0378">Hydrolase</keyword>
<evidence type="ECO:0000313" key="6">
    <source>
        <dbReference type="EMBL" id="KAF0685376.1"/>
    </source>
</evidence>
<dbReference type="Gene3D" id="3.40.50.1820">
    <property type="entry name" value="alpha/beta hydrolase"/>
    <property type="match status" value="1"/>
</dbReference>
<sequence>MIELAIMYKALVVNVEHRFYGHSQPTGDITNDSLSKYHNMKQVLADLATFQDHFNAQLNLTKANKWVTFGGSYPVQLSGFVKSKYPDQFAGARLRRRCPSTQSSTFRNTPTSWPMRYNTGADQDHAADATTLNTLFNLCAPIKNDDDRDTVKGNVFGNFQGIVQCNGIETLNGVKDTCNYFANAANGATPLDRLAAFTRKNWGARKCTGSD</sequence>
<keyword evidence="8" id="KW-1185">Reference proteome</keyword>
<dbReference type="InterPro" id="IPR008758">
    <property type="entry name" value="Peptidase_S28"/>
</dbReference>
<evidence type="ECO:0000313" key="7">
    <source>
        <dbReference type="EMBL" id="VFT99370.1"/>
    </source>
</evidence>
<dbReference type="Pfam" id="PF05577">
    <property type="entry name" value="Peptidase_S28"/>
    <property type="match status" value="1"/>
</dbReference>
<evidence type="ECO:0000313" key="8">
    <source>
        <dbReference type="Proteomes" id="UP000332933"/>
    </source>
</evidence>
<name>A0A485LKR1_9STRA</name>
<evidence type="ECO:0000256" key="3">
    <source>
        <dbReference type="ARBA" id="ARBA00022729"/>
    </source>
</evidence>
<dbReference type="Proteomes" id="UP000332933">
    <property type="component" value="Unassembled WGS sequence"/>
</dbReference>
<dbReference type="InterPro" id="IPR029058">
    <property type="entry name" value="AB_hydrolase_fold"/>
</dbReference>
<evidence type="ECO:0000256" key="4">
    <source>
        <dbReference type="ARBA" id="ARBA00022801"/>
    </source>
</evidence>
<proteinExistence type="inferred from homology"/>
<dbReference type="OrthoDB" id="40707at2759"/>
<protein>
    <submittedName>
        <fullName evidence="7">Aste57867_22716 protein</fullName>
    </submittedName>
</protein>
<dbReference type="SUPFAM" id="SSF53474">
    <property type="entry name" value="alpha/beta-Hydrolases"/>
    <property type="match status" value="1"/>
</dbReference>
<reference evidence="6" key="2">
    <citation type="submission" date="2019-06" db="EMBL/GenBank/DDBJ databases">
        <title>Genomics analysis of Aphanomyces spp. identifies a new class of oomycete effector associated with host adaptation.</title>
        <authorList>
            <person name="Gaulin E."/>
        </authorList>
    </citation>
    <scope>NUCLEOTIDE SEQUENCE</scope>
    <source>
        <strain evidence="6">CBS 578.67</strain>
    </source>
</reference>
<dbReference type="GO" id="GO:0006508">
    <property type="term" value="P:proteolysis"/>
    <property type="evidence" value="ECO:0007669"/>
    <property type="project" value="UniProtKB-KW"/>
</dbReference>
<evidence type="ECO:0000256" key="2">
    <source>
        <dbReference type="ARBA" id="ARBA00022670"/>
    </source>
</evidence>
<dbReference type="GO" id="GO:0070008">
    <property type="term" value="F:serine-type exopeptidase activity"/>
    <property type="evidence" value="ECO:0007669"/>
    <property type="project" value="InterPro"/>
</dbReference>
<dbReference type="PANTHER" id="PTHR11010">
    <property type="entry name" value="PROTEASE S28 PRO-X CARBOXYPEPTIDASE-RELATED"/>
    <property type="match status" value="1"/>
</dbReference>
<comment type="similarity">
    <text evidence="1">Belongs to the peptidase S28 family.</text>
</comment>
<evidence type="ECO:0000256" key="1">
    <source>
        <dbReference type="ARBA" id="ARBA00011079"/>
    </source>
</evidence>
<keyword evidence="2" id="KW-0645">Protease</keyword>
<keyword evidence="3" id="KW-0732">Signal</keyword>
<dbReference type="AlphaFoldDB" id="A0A485LKR1"/>
<keyword evidence="5" id="KW-0325">Glycoprotein</keyword>